<dbReference type="OrthoDB" id="194358at2759"/>
<comment type="caution">
    <text evidence="3">The sequence shown here is derived from an EMBL/GenBank/DDBJ whole genome shotgun (WGS) entry which is preliminary data.</text>
</comment>
<dbReference type="Proteomes" id="UP000664521">
    <property type="component" value="Unassembled WGS sequence"/>
</dbReference>
<evidence type="ECO:0000313" key="4">
    <source>
        <dbReference type="Proteomes" id="UP000664521"/>
    </source>
</evidence>
<dbReference type="SUPFAM" id="SSF52540">
    <property type="entry name" value="P-loop containing nucleoside triphosphate hydrolases"/>
    <property type="match status" value="1"/>
</dbReference>
<organism evidence="3 4">
    <name type="scientific">Heterodermia speciosa</name>
    <dbReference type="NCBI Taxonomy" id="116794"/>
    <lineage>
        <taxon>Eukaryota</taxon>
        <taxon>Fungi</taxon>
        <taxon>Dikarya</taxon>
        <taxon>Ascomycota</taxon>
        <taxon>Pezizomycotina</taxon>
        <taxon>Lecanoromycetes</taxon>
        <taxon>OSLEUM clade</taxon>
        <taxon>Lecanoromycetidae</taxon>
        <taxon>Caliciales</taxon>
        <taxon>Physciaceae</taxon>
        <taxon>Heterodermia</taxon>
    </lineage>
</organism>
<name>A0A8H3FV44_9LECA</name>
<evidence type="ECO:0000313" key="3">
    <source>
        <dbReference type="EMBL" id="CAF9929819.1"/>
    </source>
</evidence>
<protein>
    <recommendedName>
        <fullName evidence="2">AAA+ ATPase domain-containing protein</fullName>
    </recommendedName>
</protein>
<dbReference type="AlphaFoldDB" id="A0A8H3FV44"/>
<feature type="compositionally biased region" description="Polar residues" evidence="1">
    <location>
        <begin position="595"/>
        <end position="617"/>
    </location>
</feature>
<sequence length="724" mass="82096">MSVSELTLGVRSHAIVDQLRSFNPASVDSEEAFSAMEKIPPMYCLVEGEKTKVAGRARTVVTQASAGFHGKTADKILNTDHHTICKFDTKFGGYMAVLDRLVKLKVAITDEGAASGDSVQNPRKFPGYPRVTAPKFPPATRWYEGKYLRSGSQLVGRTAILEEMVEALDDQHGDTVRSIAFTGIGGIGKTELLLELALRYRVSRNVFFIRAHDAVSLDQAFLELTLSIGHDILAIRYPGVDVHAMWLQLGPSERVNAFRTWLGEAANQPSLFIVDDIDGMLDDALIQAALPRDAQCILFSTRDPSIVRSLDRECKELRVNPMDVDEMASLMESVLRRSTNFQIDITEGELEAIAKIVDGHALAACRAISYIIHVLAQDANSRPADAFLDMMDSSNWKARLRFLEYKPRFGQSIMHTFHISLQRLRRRDDAIPLLEFIAFLSSETDSLDFRQFLDVERPWLAAIKEDLPNYRTFVHGMADRSELLAELENVSIGLRPSLSMPLRLHPLWVECTLQQAKHNGRCRWLCQIITLCYESWRRKEFTGILRRVVLHCVEVARSFDIGLDLVSGAEKLRDWFGYFIQHGVEKTIGEEPESIANQQSQTPSPAQLSEDNGTQSEKANHSLIEKRRLLADCKDLKNTISTQDPRLKTTETHQSWMGRIRNLLKRFYEQDESRDKIKGAKLQQAHLEIYDAFIEVVPLVHNPVLLDQLKRRRQDYAQQYGLYV</sequence>
<keyword evidence="4" id="KW-1185">Reference proteome</keyword>
<proteinExistence type="predicted"/>
<feature type="domain" description="AAA+ ATPase" evidence="2">
    <location>
        <begin position="175"/>
        <end position="323"/>
    </location>
</feature>
<dbReference type="EMBL" id="CAJPDS010000053">
    <property type="protein sequence ID" value="CAF9929819.1"/>
    <property type="molecule type" value="Genomic_DNA"/>
</dbReference>
<gene>
    <name evidence="3" type="ORF">HETSPECPRED_007463</name>
</gene>
<dbReference type="InterPro" id="IPR003593">
    <property type="entry name" value="AAA+_ATPase"/>
</dbReference>
<feature type="region of interest" description="Disordered" evidence="1">
    <location>
        <begin position="593"/>
        <end position="617"/>
    </location>
</feature>
<reference evidence="3" key="1">
    <citation type="submission" date="2021-03" db="EMBL/GenBank/DDBJ databases">
        <authorList>
            <person name="Tagirdzhanova G."/>
        </authorList>
    </citation>
    <scope>NUCLEOTIDE SEQUENCE</scope>
</reference>
<evidence type="ECO:0000259" key="2">
    <source>
        <dbReference type="SMART" id="SM00382"/>
    </source>
</evidence>
<dbReference type="InterPro" id="IPR027417">
    <property type="entry name" value="P-loop_NTPase"/>
</dbReference>
<accession>A0A8H3FV44</accession>
<dbReference type="Gene3D" id="3.40.50.300">
    <property type="entry name" value="P-loop containing nucleotide triphosphate hydrolases"/>
    <property type="match status" value="1"/>
</dbReference>
<evidence type="ECO:0000256" key="1">
    <source>
        <dbReference type="SAM" id="MobiDB-lite"/>
    </source>
</evidence>
<dbReference type="SMART" id="SM00382">
    <property type="entry name" value="AAA"/>
    <property type="match status" value="1"/>
</dbReference>